<evidence type="ECO:0000313" key="1">
    <source>
        <dbReference type="EMBL" id="SVA61468.1"/>
    </source>
</evidence>
<dbReference type="AlphaFoldDB" id="A0A381X9X4"/>
<accession>A0A381X9X4</accession>
<name>A0A381X9X4_9ZZZZ</name>
<proteinExistence type="predicted"/>
<dbReference type="EMBL" id="UINC01014411">
    <property type="protein sequence ID" value="SVA61468.1"/>
    <property type="molecule type" value="Genomic_DNA"/>
</dbReference>
<sequence>MREYLHIDLNSRTVDRNELHGEAIARSGRYLIAKTLV</sequence>
<gene>
    <name evidence="1" type="ORF">METZ01_LOCUS114322</name>
</gene>
<protein>
    <submittedName>
        <fullName evidence="1">Uncharacterized protein</fullName>
    </submittedName>
</protein>
<reference evidence="1" key="1">
    <citation type="submission" date="2018-05" db="EMBL/GenBank/DDBJ databases">
        <authorList>
            <person name="Lanie J.A."/>
            <person name="Ng W.-L."/>
            <person name="Kazmierczak K.M."/>
            <person name="Andrzejewski T.M."/>
            <person name="Davidsen T.M."/>
            <person name="Wayne K.J."/>
            <person name="Tettelin H."/>
            <person name="Glass J.I."/>
            <person name="Rusch D."/>
            <person name="Podicherti R."/>
            <person name="Tsui H.-C.T."/>
            <person name="Winkler M.E."/>
        </authorList>
    </citation>
    <scope>NUCLEOTIDE SEQUENCE</scope>
</reference>
<organism evidence="1">
    <name type="scientific">marine metagenome</name>
    <dbReference type="NCBI Taxonomy" id="408172"/>
    <lineage>
        <taxon>unclassified sequences</taxon>
        <taxon>metagenomes</taxon>
        <taxon>ecological metagenomes</taxon>
    </lineage>
</organism>
<feature type="non-terminal residue" evidence="1">
    <location>
        <position position="37"/>
    </location>
</feature>